<dbReference type="Pfam" id="PF00152">
    <property type="entry name" value="tRNA-synt_2"/>
    <property type="match status" value="1"/>
</dbReference>
<dbReference type="GO" id="GO:0005524">
    <property type="term" value="F:ATP binding"/>
    <property type="evidence" value="ECO:0007669"/>
    <property type="project" value="UniProtKB-KW"/>
</dbReference>
<dbReference type="EMBL" id="VXIS01000394">
    <property type="protein sequence ID" value="KAA8893871.1"/>
    <property type="molecule type" value="Genomic_DNA"/>
</dbReference>
<dbReference type="OrthoDB" id="21243at2759"/>
<dbReference type="PANTHER" id="PTHR42918">
    <property type="entry name" value="LYSYL-TRNA SYNTHETASE"/>
    <property type="match status" value="1"/>
</dbReference>
<dbReference type="GO" id="GO:0004824">
    <property type="term" value="F:lysine-tRNA ligase activity"/>
    <property type="evidence" value="ECO:0007669"/>
    <property type="project" value="InterPro"/>
</dbReference>
<evidence type="ECO:0000256" key="6">
    <source>
        <dbReference type="SAM" id="MobiDB-lite"/>
    </source>
</evidence>
<feature type="region of interest" description="Disordered" evidence="6">
    <location>
        <begin position="418"/>
        <end position="439"/>
    </location>
</feature>
<feature type="compositionally biased region" description="Acidic residues" evidence="6">
    <location>
        <begin position="424"/>
        <end position="437"/>
    </location>
</feature>
<evidence type="ECO:0000256" key="1">
    <source>
        <dbReference type="ARBA" id="ARBA00022598"/>
    </source>
</evidence>
<dbReference type="GO" id="GO:0006430">
    <property type="term" value="P:lysyl-tRNA aminoacylation"/>
    <property type="evidence" value="ECO:0007669"/>
    <property type="project" value="InterPro"/>
</dbReference>
<keyword evidence="9" id="KW-1185">Reference proteome</keyword>
<evidence type="ECO:0000313" key="8">
    <source>
        <dbReference type="EMBL" id="KAA8893871.1"/>
    </source>
</evidence>
<dbReference type="AlphaFoldDB" id="A0A5J5EF56"/>
<dbReference type="InterPro" id="IPR004364">
    <property type="entry name" value="Aa-tRNA-synt_II"/>
</dbReference>
<evidence type="ECO:0000256" key="4">
    <source>
        <dbReference type="ARBA" id="ARBA00023146"/>
    </source>
</evidence>
<dbReference type="InParanoid" id="A0A5J5EF56"/>
<dbReference type="InterPro" id="IPR045864">
    <property type="entry name" value="aa-tRNA-synth_II/BPL/LPL"/>
</dbReference>
<evidence type="ECO:0000259" key="7">
    <source>
        <dbReference type="PROSITE" id="PS50862"/>
    </source>
</evidence>
<dbReference type="InterPro" id="IPR012340">
    <property type="entry name" value="NA-bd_OB-fold"/>
</dbReference>
<dbReference type="SUPFAM" id="SSF55681">
    <property type="entry name" value="Class II aaRS and biotin synthetases"/>
    <property type="match status" value="1"/>
</dbReference>
<evidence type="ECO:0000256" key="5">
    <source>
        <dbReference type="ARBA" id="ARBA00030563"/>
    </source>
</evidence>
<evidence type="ECO:0000256" key="2">
    <source>
        <dbReference type="ARBA" id="ARBA00022741"/>
    </source>
</evidence>
<organism evidence="8 9">
    <name type="scientific">Sphaerosporella brunnea</name>
    <dbReference type="NCBI Taxonomy" id="1250544"/>
    <lineage>
        <taxon>Eukaryota</taxon>
        <taxon>Fungi</taxon>
        <taxon>Dikarya</taxon>
        <taxon>Ascomycota</taxon>
        <taxon>Pezizomycotina</taxon>
        <taxon>Pezizomycetes</taxon>
        <taxon>Pezizales</taxon>
        <taxon>Pyronemataceae</taxon>
        <taxon>Sphaerosporella</taxon>
    </lineage>
</organism>
<dbReference type="Proteomes" id="UP000326924">
    <property type="component" value="Unassembled WGS sequence"/>
</dbReference>
<accession>A0A5J5EF56</accession>
<sequence>MRHVEFIQKFDPLLEKGVRLTEDKVTIRGRIRSYRDVSSKLVFYDVVQDQRKIQCVSNKAVIGGELDDFYTRTTALRVGDIISVTGFPARSNSGELSVYATSHPRLLAPCMHQIPDELHNQEKLQQHRHLDLLVNPAAAATLKLRSKIIQHIRSHLISLDYIEVQTPILSSDAGGALARPFLTEASSTHKPLALRIAPELWLKRLLVGGMDRVFELGPQFRNEGIDATHNPEFTTCEAYLSFGRLTDVMQLTVHLFRDLMRLTAQLKSSGSVCDALLPSDVDLVDAIHGPWKVLQFIPALEEALGEPLPRDLEDVDALLEICDRHNVVISAERETITPAKALDKLAERFLESQCEGPTWISNHPACMSPLAKHSIRGGRVVAERVELFIRGVEYVNAYEEENSPDEQRRKFLRQRDADKKELEQEGQEQQETGDDGIDNSYCETLEWGLPPTAGWGIGVDRLVMLFSGQERIADVMAFGGLRGAVNQGAKKPAKKIDSPSSAESDAVGEIVGDLVRGLEK</sequence>
<reference evidence="8 9" key="1">
    <citation type="submission" date="2019-09" db="EMBL/GenBank/DDBJ databases">
        <title>Draft genome of the ectomycorrhizal ascomycete Sphaerosporella brunnea.</title>
        <authorList>
            <consortium name="DOE Joint Genome Institute"/>
            <person name="Benucci G.M."/>
            <person name="Marozzi G."/>
            <person name="Antonielli L."/>
            <person name="Sanchez S."/>
            <person name="Marco P."/>
            <person name="Wang X."/>
            <person name="Falini L.B."/>
            <person name="Barry K."/>
            <person name="Haridas S."/>
            <person name="Lipzen A."/>
            <person name="Labutti K."/>
            <person name="Grigoriev I.V."/>
            <person name="Murat C."/>
            <person name="Martin F."/>
            <person name="Albertini E."/>
            <person name="Donnini D."/>
            <person name="Bonito G."/>
        </authorList>
    </citation>
    <scope>NUCLEOTIDE SEQUENCE [LARGE SCALE GENOMIC DNA]</scope>
    <source>
        <strain evidence="8 9">Sb_GMNB300</strain>
    </source>
</reference>
<dbReference type="InterPro" id="IPR044136">
    <property type="entry name" value="Lys-tRNA-ligase_II_N"/>
</dbReference>
<keyword evidence="3" id="KW-0067">ATP-binding</keyword>
<dbReference type="InterPro" id="IPR004365">
    <property type="entry name" value="NA-bd_OB_tRNA"/>
</dbReference>
<comment type="caution">
    <text evidence="8">The sequence shown here is derived from an EMBL/GenBank/DDBJ whole genome shotgun (WGS) entry which is preliminary data.</text>
</comment>
<dbReference type="InterPro" id="IPR006195">
    <property type="entry name" value="aa-tRNA-synth_II"/>
</dbReference>
<dbReference type="Pfam" id="PF01336">
    <property type="entry name" value="tRNA_anti-codon"/>
    <property type="match status" value="1"/>
</dbReference>
<proteinExistence type="predicted"/>
<dbReference type="SUPFAM" id="SSF50249">
    <property type="entry name" value="Nucleic acid-binding proteins"/>
    <property type="match status" value="1"/>
</dbReference>
<keyword evidence="1" id="KW-0436">Ligase</keyword>
<dbReference type="Gene3D" id="2.40.50.140">
    <property type="entry name" value="Nucleic acid-binding proteins"/>
    <property type="match status" value="1"/>
</dbReference>
<dbReference type="Gene3D" id="3.30.930.10">
    <property type="entry name" value="Bira Bifunctional Protein, Domain 2"/>
    <property type="match status" value="1"/>
</dbReference>
<evidence type="ECO:0000313" key="9">
    <source>
        <dbReference type="Proteomes" id="UP000326924"/>
    </source>
</evidence>
<dbReference type="PANTHER" id="PTHR42918:SF5">
    <property type="entry name" value="LYSINE--TRNA LIGASE, MITOCHONDRIAL"/>
    <property type="match status" value="1"/>
</dbReference>
<keyword evidence="4" id="KW-0030">Aminoacyl-tRNA synthetase</keyword>
<dbReference type="PROSITE" id="PS50862">
    <property type="entry name" value="AA_TRNA_LIGASE_II"/>
    <property type="match status" value="1"/>
</dbReference>
<evidence type="ECO:0000256" key="3">
    <source>
        <dbReference type="ARBA" id="ARBA00022840"/>
    </source>
</evidence>
<name>A0A5J5EF56_9PEZI</name>
<dbReference type="GO" id="GO:0000049">
    <property type="term" value="F:tRNA binding"/>
    <property type="evidence" value="ECO:0007669"/>
    <property type="project" value="TreeGrafter"/>
</dbReference>
<protein>
    <recommendedName>
        <fullName evidence="5">Lysyl-tRNA synthetase</fullName>
    </recommendedName>
</protein>
<keyword evidence="2" id="KW-0547">Nucleotide-binding</keyword>
<dbReference type="CDD" id="cd04322">
    <property type="entry name" value="LysRS_N"/>
    <property type="match status" value="1"/>
</dbReference>
<dbReference type="InterPro" id="IPR018149">
    <property type="entry name" value="Lys-tRNA-synth_II_C"/>
</dbReference>
<feature type="domain" description="Aminoacyl-transfer RNA synthetases class-II family profile" evidence="7">
    <location>
        <begin position="142"/>
        <end position="492"/>
    </location>
</feature>
<dbReference type="GO" id="GO:0005829">
    <property type="term" value="C:cytosol"/>
    <property type="evidence" value="ECO:0007669"/>
    <property type="project" value="TreeGrafter"/>
</dbReference>
<gene>
    <name evidence="8" type="ORF">FN846DRAFT_470896</name>
</gene>
<dbReference type="PRINTS" id="PR00982">
    <property type="entry name" value="TRNASYNTHLYS"/>
</dbReference>